<dbReference type="InterPro" id="IPR018873">
    <property type="entry name" value="KilA-N_DNA-bd_domain"/>
</dbReference>
<proteinExistence type="predicted"/>
<feature type="domain" description="KilA-N DNA-binding" evidence="1">
    <location>
        <begin position="10"/>
        <end position="116"/>
    </location>
</feature>
<evidence type="ECO:0000313" key="3">
    <source>
        <dbReference type="Proteomes" id="UP000321935"/>
    </source>
</evidence>
<dbReference type="RefSeq" id="WP_146919107.1">
    <property type="nucleotide sequence ID" value="NZ_VORW01000012.1"/>
</dbReference>
<organism evidence="2 3">
    <name type="scientific">Algoriphagus aquimarinus</name>
    <dbReference type="NCBI Taxonomy" id="237018"/>
    <lineage>
        <taxon>Bacteria</taxon>
        <taxon>Pseudomonadati</taxon>
        <taxon>Bacteroidota</taxon>
        <taxon>Cytophagia</taxon>
        <taxon>Cytophagales</taxon>
        <taxon>Cyclobacteriaceae</taxon>
        <taxon>Algoriphagus</taxon>
    </lineage>
</organism>
<name>A0A5C7AGE2_9BACT</name>
<evidence type="ECO:0000313" key="2">
    <source>
        <dbReference type="EMBL" id="TXE07588.1"/>
    </source>
</evidence>
<dbReference type="Pfam" id="PF10543">
    <property type="entry name" value="ORF6N"/>
    <property type="match status" value="1"/>
</dbReference>
<dbReference type="Proteomes" id="UP000321935">
    <property type="component" value="Unassembled WGS sequence"/>
</dbReference>
<evidence type="ECO:0000259" key="1">
    <source>
        <dbReference type="Pfam" id="PF10543"/>
    </source>
</evidence>
<sequence length="312" mass="36123">MSKDLQHIENRIFTFQDQQVMIDRDLAELYQIETKVLNQAVKRNISRFPDSFRFQLNENDLSELVTNCNRFGHLGFQNVASNSRSQNVTLNNKLGKNIKYRPYAFTEQGVAMLSAVLRSDIAIQVSIQIMNAFIAMRKQLSSNQLIIQRMDRVELKQLESDQKFEQIFKALENKDPAPKQGIFFDGQVFDAHQFVSDLVRKAEKSILLLDNYVDDSVLWLLGKRKDGVKCTIFTKTIGKQLRIDLDKYNAQYPPIQIQEFTKAHDRFLILDVKEIYHIGASIKDLGKRWFAFSKMDAGTVTILENLKVLGYE</sequence>
<gene>
    <name evidence="2" type="ORF">ESV85_15445</name>
</gene>
<dbReference type="OrthoDB" id="9816206at2"/>
<reference evidence="2 3" key="1">
    <citation type="submission" date="2019-08" db="EMBL/GenBank/DDBJ databases">
        <title>Genomes sequence of Algoriphagus aquimarinus ACAM450.</title>
        <authorList>
            <person name="Bowman J.P."/>
        </authorList>
    </citation>
    <scope>NUCLEOTIDE SEQUENCE [LARGE SCALE GENOMIC DNA]</scope>
    <source>
        <strain evidence="2 3">ACAM 450</strain>
    </source>
</reference>
<dbReference type="AlphaFoldDB" id="A0A5C7AGE2"/>
<comment type="caution">
    <text evidence="2">The sequence shown here is derived from an EMBL/GenBank/DDBJ whole genome shotgun (WGS) entry which is preliminary data.</text>
</comment>
<dbReference type="EMBL" id="VORW01000012">
    <property type="protein sequence ID" value="TXE07588.1"/>
    <property type="molecule type" value="Genomic_DNA"/>
</dbReference>
<accession>A0A5C7AGE2</accession>
<protein>
    <submittedName>
        <fullName evidence="2">ORF6N domain-containing protein</fullName>
    </submittedName>
</protein>